<dbReference type="EMBL" id="NIRI02000056">
    <property type="protein sequence ID" value="KAG5443918.1"/>
    <property type="molecule type" value="Genomic_DNA"/>
</dbReference>
<dbReference type="InParanoid" id="A0A419QFW6"/>
<evidence type="ECO:0000313" key="2">
    <source>
        <dbReference type="Proteomes" id="UP000286415"/>
    </source>
</evidence>
<accession>A0A419QFW6</accession>
<dbReference type="Proteomes" id="UP000286415">
    <property type="component" value="Unassembled WGS sequence"/>
</dbReference>
<sequence length="121" mass="13888">MRILKKQQAARETSRKTRDPKKLCYREATTAKNASADGSGWCCSEAFRILLMLREYGWYRDWTSDYVDLPRKPVVCSHASIVRPIQGNDWQTASREKFCGGTGASNECKVQLRCHIVLHSY</sequence>
<name>A0A419QFW6_CLOSI</name>
<reference evidence="1 2" key="1">
    <citation type="journal article" date="2018" name="Biotechnol. Adv.">
        <title>Improved genomic resources and new bioinformatic workflow for the carcinogenic parasite Clonorchis sinensis: Biotechnological implications.</title>
        <authorList>
            <person name="Wang D."/>
            <person name="Korhonen P.K."/>
            <person name="Gasser R.B."/>
            <person name="Young N.D."/>
        </authorList>
    </citation>
    <scope>NUCLEOTIDE SEQUENCE [LARGE SCALE GENOMIC DNA]</scope>
    <source>
        <strain evidence="1">Cs-k2</strain>
    </source>
</reference>
<gene>
    <name evidence="1" type="ORF">CSKR_100830</name>
</gene>
<organism evidence="1 2">
    <name type="scientific">Clonorchis sinensis</name>
    <name type="common">Chinese liver fluke</name>
    <dbReference type="NCBI Taxonomy" id="79923"/>
    <lineage>
        <taxon>Eukaryota</taxon>
        <taxon>Metazoa</taxon>
        <taxon>Spiralia</taxon>
        <taxon>Lophotrochozoa</taxon>
        <taxon>Platyhelminthes</taxon>
        <taxon>Trematoda</taxon>
        <taxon>Digenea</taxon>
        <taxon>Opisthorchiida</taxon>
        <taxon>Opisthorchiata</taxon>
        <taxon>Opisthorchiidae</taxon>
        <taxon>Clonorchis</taxon>
    </lineage>
</organism>
<evidence type="ECO:0000313" key="1">
    <source>
        <dbReference type="EMBL" id="KAG5443918.1"/>
    </source>
</evidence>
<proteinExistence type="predicted"/>
<reference evidence="1 2" key="2">
    <citation type="journal article" date="2021" name="Genomics">
        <title>High-quality reference genome for Clonorchis sinensis.</title>
        <authorList>
            <person name="Young N.D."/>
            <person name="Stroehlein A.J."/>
            <person name="Kinkar L."/>
            <person name="Wang T."/>
            <person name="Sohn W.M."/>
            <person name="Chang B.C.H."/>
            <person name="Kaur P."/>
            <person name="Weisz D."/>
            <person name="Dudchenko O."/>
            <person name="Aiden E.L."/>
            <person name="Korhonen P.K."/>
            <person name="Gasser R.B."/>
        </authorList>
    </citation>
    <scope>NUCLEOTIDE SEQUENCE [LARGE SCALE GENOMIC DNA]</scope>
    <source>
        <strain evidence="1">Cs-k2</strain>
    </source>
</reference>
<dbReference type="AlphaFoldDB" id="A0A419QFW6"/>
<keyword evidence="2" id="KW-1185">Reference proteome</keyword>
<comment type="caution">
    <text evidence="1">The sequence shown here is derived from an EMBL/GenBank/DDBJ whole genome shotgun (WGS) entry which is preliminary data.</text>
</comment>
<protein>
    <submittedName>
        <fullName evidence="1">Uncharacterized protein</fullName>
    </submittedName>
</protein>